<proteinExistence type="predicted"/>
<comment type="caution">
    <text evidence="1">The sequence shown here is derived from an EMBL/GenBank/DDBJ whole genome shotgun (WGS) entry which is preliminary data.</text>
</comment>
<reference evidence="1 2" key="1">
    <citation type="journal article" date="2008" name="Int. J. Syst. Evol. Microbiol.">
        <title>Description of Roseateles aquatilis sp. nov. and Roseateles terrae sp. nov., in the class Betaproteobacteria, and emended description of the genus Roseateles.</title>
        <authorList>
            <person name="Gomila M."/>
            <person name="Bowien B."/>
            <person name="Falsen E."/>
            <person name="Moore E.R."/>
            <person name="Lalucat J."/>
        </authorList>
    </citation>
    <scope>NUCLEOTIDE SEQUENCE [LARGE SCALE GENOMIC DNA]</scope>
    <source>
        <strain evidence="1 2">CCUG 48205</strain>
    </source>
</reference>
<sequence>MGKRIKITLDKFYVHNYPGLGTHNILCEFAGRNQAKSAAEPLQFALRFRARDKDAAAIGGVPLFLGLTVGANGISFEGRTINVSSDGDETVLSTLDSPAFQSGLKLLTTTQPALKPLSSLAEAVVKNVLKRRFNKQVHSFDLGLDFGANVSSARLQLGTYLVVQSNLSADWKWDAFVWNTDAQVLQAKDQGQPVDFNYMVFGISDYVADPED</sequence>
<dbReference type="AlphaFoldDB" id="A0A246IX38"/>
<keyword evidence="2" id="KW-1185">Reference proteome</keyword>
<dbReference type="Proteomes" id="UP000197468">
    <property type="component" value="Unassembled WGS sequence"/>
</dbReference>
<evidence type="ECO:0000313" key="1">
    <source>
        <dbReference type="EMBL" id="OWQ84760.1"/>
    </source>
</evidence>
<protein>
    <submittedName>
        <fullName evidence="1">Uncharacterized protein</fullName>
    </submittedName>
</protein>
<dbReference type="EMBL" id="NIOF01000015">
    <property type="protein sequence ID" value="OWQ84760.1"/>
    <property type="molecule type" value="Genomic_DNA"/>
</dbReference>
<name>A0A246IX38_9BURK</name>
<organism evidence="1 2">
    <name type="scientific">Roseateles aquatilis</name>
    <dbReference type="NCBI Taxonomy" id="431061"/>
    <lineage>
        <taxon>Bacteria</taxon>
        <taxon>Pseudomonadati</taxon>
        <taxon>Pseudomonadota</taxon>
        <taxon>Betaproteobacteria</taxon>
        <taxon>Burkholderiales</taxon>
        <taxon>Sphaerotilaceae</taxon>
        <taxon>Roseateles</taxon>
    </lineage>
</organism>
<evidence type="ECO:0000313" key="2">
    <source>
        <dbReference type="Proteomes" id="UP000197468"/>
    </source>
</evidence>
<accession>A0A246IX38</accession>
<gene>
    <name evidence="1" type="ORF">CDN99_23810</name>
</gene>